<protein>
    <submittedName>
        <fullName evidence="3">DEBR0S3_02652g1_1</fullName>
    </submittedName>
</protein>
<keyword evidence="4" id="KW-1185">Reference proteome</keyword>
<dbReference type="EMBL" id="CABFWN010000003">
    <property type="protein sequence ID" value="VUG18116.1"/>
    <property type="molecule type" value="Genomic_DNA"/>
</dbReference>
<proteinExistence type="predicted"/>
<dbReference type="Proteomes" id="UP000568158">
    <property type="component" value="Unassembled WGS sequence"/>
</dbReference>
<gene>
    <name evidence="3" type="ORF">DEBR0S3_02652G</name>
    <name evidence="2" type="ORF">HII12_005119</name>
</gene>
<organism evidence="3 4">
    <name type="scientific">Dekkera bruxellensis</name>
    <name type="common">Brettanomyces custersii</name>
    <dbReference type="NCBI Taxonomy" id="5007"/>
    <lineage>
        <taxon>Eukaryota</taxon>
        <taxon>Fungi</taxon>
        <taxon>Dikarya</taxon>
        <taxon>Ascomycota</taxon>
        <taxon>Saccharomycotina</taxon>
        <taxon>Pichiomycetes</taxon>
        <taxon>Pichiales</taxon>
        <taxon>Pichiaceae</taxon>
        <taxon>Brettanomyces</taxon>
    </lineage>
</organism>
<reference evidence="3 4" key="1">
    <citation type="submission" date="2019-07" db="EMBL/GenBank/DDBJ databases">
        <authorList>
            <person name="Friedrich A."/>
            <person name="Schacherer J."/>
        </authorList>
    </citation>
    <scope>NUCLEOTIDE SEQUENCE [LARGE SCALE GENOMIC DNA]</scope>
</reference>
<evidence type="ECO:0000313" key="2">
    <source>
        <dbReference type="EMBL" id="KAF6006374.1"/>
    </source>
</evidence>
<evidence type="ECO:0000313" key="5">
    <source>
        <dbReference type="Proteomes" id="UP000568158"/>
    </source>
</evidence>
<dbReference type="EMBL" id="JABCYN010000053">
    <property type="protein sequence ID" value="KAF6006374.1"/>
    <property type="molecule type" value="Genomic_DNA"/>
</dbReference>
<sequence length="337" mass="38047">MPSTKSRGQERQGNRKYAENIDKENNLRSELKQQTNEHENKIYSGGRTSRNSLQPHIHETSRYPLTSVHKKTALRTKSSNSILSRSSLLSTASTRPDLFTSYKNTNNGNAGNFNKARRTMRADALRSSKLKSTLDEKENVGVTKLKVPRNSPEANRVHRKHLDKIELPFGNREALKEKTVDLTASVTAKHFSAFDELTDDNDDDEIEIVPQGSGDDSAETPDGYQPVPKDLLNFVFSKSDTIQKDTLDKFKDPLELDLSDLIEEQNNKGKKMLSDIMNPNLSDDADDKANDTADSSGLGLELKLEFPESGEETEERKLEEIKNYYEGNRGNFKPKRL</sequence>
<evidence type="ECO:0000313" key="3">
    <source>
        <dbReference type="EMBL" id="VUG18116.1"/>
    </source>
</evidence>
<dbReference type="AlphaFoldDB" id="A0A7D9CY23"/>
<reference evidence="2 5" key="2">
    <citation type="journal article" date="2020" name="Appl. Microbiol. Biotechnol.">
        <title>Targeted gene deletion in Brettanomyces bruxellensis with an expression-free CRISPR-Cas9 system.</title>
        <authorList>
            <person name="Varela C."/>
            <person name="Bartel C."/>
            <person name="Onetto C."/>
            <person name="Borneman A."/>
        </authorList>
    </citation>
    <scope>NUCLEOTIDE SEQUENCE [LARGE SCALE GENOMIC DNA]</scope>
    <source>
        <strain evidence="2 5">AWRI1613</strain>
    </source>
</reference>
<accession>A0A7D9CY23</accession>
<feature type="region of interest" description="Disordered" evidence="1">
    <location>
        <begin position="273"/>
        <end position="318"/>
    </location>
</feature>
<name>A0A7D9CY23_DEKBR</name>
<evidence type="ECO:0000313" key="4">
    <source>
        <dbReference type="Proteomes" id="UP000478008"/>
    </source>
</evidence>
<feature type="compositionally biased region" description="Basic and acidic residues" evidence="1">
    <location>
        <begin position="7"/>
        <end position="41"/>
    </location>
</feature>
<dbReference type="Proteomes" id="UP000478008">
    <property type="component" value="Unassembled WGS sequence"/>
</dbReference>
<evidence type="ECO:0000256" key="1">
    <source>
        <dbReference type="SAM" id="MobiDB-lite"/>
    </source>
</evidence>
<feature type="region of interest" description="Disordered" evidence="1">
    <location>
        <begin position="1"/>
        <end position="58"/>
    </location>
</feature>
<feature type="region of interest" description="Disordered" evidence="1">
    <location>
        <begin position="199"/>
        <end position="226"/>
    </location>
</feature>